<dbReference type="CDD" id="cd20070">
    <property type="entry name" value="5TM_YidC_Alb3"/>
    <property type="match status" value="1"/>
</dbReference>
<comment type="caution">
    <text evidence="20">The sequence shown here is derived from an EMBL/GenBank/DDBJ whole genome shotgun (WGS) entry which is preliminary data.</text>
</comment>
<evidence type="ECO:0000256" key="5">
    <source>
        <dbReference type="ARBA" id="ARBA00022475"/>
    </source>
</evidence>
<keyword evidence="6 16" id="KW-0812">Transmembrane</keyword>
<dbReference type="Proteomes" id="UP001299970">
    <property type="component" value="Unassembled WGS sequence"/>
</dbReference>
<dbReference type="EMBL" id="JAKXMK010000025">
    <property type="protein sequence ID" value="MCH6169490.1"/>
    <property type="molecule type" value="Genomic_DNA"/>
</dbReference>
<comment type="function">
    <text evidence="11">Required for the insertion and/or proper folding and/or complex formation of integral membrane proteins into the membrane. Involved in integration of membrane proteins that insert both dependently and independently of the Sec translocase complex, as well as at least some lipoproteins. Aids folding of multispanning membrane proteins.</text>
</comment>
<evidence type="ECO:0000256" key="14">
    <source>
        <dbReference type="ARBA" id="ARBA00033245"/>
    </source>
</evidence>
<keyword evidence="21" id="KW-1185">Reference proteome</keyword>
<dbReference type="InterPro" id="IPR001708">
    <property type="entry name" value="YidC/ALB3/OXA1/COX18"/>
</dbReference>
<evidence type="ECO:0000256" key="18">
    <source>
        <dbReference type="SAM" id="Phobius"/>
    </source>
</evidence>
<proteinExistence type="inferred from homology"/>
<protein>
    <recommendedName>
        <fullName evidence="3">Membrane protein insertase YidC</fullName>
    </recommendedName>
    <alternativeName>
        <fullName evidence="15">Foldase YidC</fullName>
    </alternativeName>
    <alternativeName>
        <fullName evidence="14">Membrane integrase YidC</fullName>
    </alternativeName>
    <alternativeName>
        <fullName evidence="13">Membrane protein YidC</fullName>
    </alternativeName>
</protein>
<keyword evidence="9 18" id="KW-0472">Membrane</keyword>
<feature type="transmembrane region" description="Helical" evidence="18">
    <location>
        <begin position="94"/>
        <end position="118"/>
    </location>
</feature>
<keyword evidence="4" id="KW-0813">Transport</keyword>
<evidence type="ECO:0000256" key="16">
    <source>
        <dbReference type="RuleBase" id="RU003945"/>
    </source>
</evidence>
<reference evidence="20 21" key="1">
    <citation type="submission" date="2022-03" db="EMBL/GenBank/DDBJ databases">
        <title>Pseudonocardia alaer sp. nov., a novel actinomycete isolated from reed forest soil.</title>
        <authorList>
            <person name="Wang L."/>
        </authorList>
    </citation>
    <scope>NUCLEOTIDE SEQUENCE [LARGE SCALE GENOMIC DNA]</scope>
    <source>
        <strain evidence="20 21">Y-16303</strain>
    </source>
</reference>
<evidence type="ECO:0000256" key="4">
    <source>
        <dbReference type="ARBA" id="ARBA00022448"/>
    </source>
</evidence>
<dbReference type="NCBIfam" id="NF002899">
    <property type="entry name" value="PRK03449.1"/>
    <property type="match status" value="1"/>
</dbReference>
<evidence type="ECO:0000256" key="10">
    <source>
        <dbReference type="ARBA" id="ARBA00023186"/>
    </source>
</evidence>
<feature type="domain" description="Membrane insertase YidC/Oxa/ALB C-terminal" evidence="19">
    <location>
        <begin position="32"/>
        <end position="258"/>
    </location>
</feature>
<dbReference type="PANTHER" id="PTHR12428">
    <property type="entry name" value="OXA1"/>
    <property type="match status" value="1"/>
</dbReference>
<evidence type="ECO:0000256" key="17">
    <source>
        <dbReference type="SAM" id="MobiDB-lite"/>
    </source>
</evidence>
<evidence type="ECO:0000256" key="6">
    <source>
        <dbReference type="ARBA" id="ARBA00022692"/>
    </source>
</evidence>
<keyword evidence="5" id="KW-1003">Cell membrane</keyword>
<evidence type="ECO:0000256" key="15">
    <source>
        <dbReference type="ARBA" id="ARBA00033342"/>
    </source>
</evidence>
<dbReference type="Pfam" id="PF02096">
    <property type="entry name" value="60KD_IMP"/>
    <property type="match status" value="1"/>
</dbReference>
<feature type="transmembrane region" description="Helical" evidence="18">
    <location>
        <begin position="30"/>
        <end position="52"/>
    </location>
</feature>
<evidence type="ECO:0000313" key="20">
    <source>
        <dbReference type="EMBL" id="MCH6169490.1"/>
    </source>
</evidence>
<evidence type="ECO:0000313" key="21">
    <source>
        <dbReference type="Proteomes" id="UP001299970"/>
    </source>
</evidence>
<dbReference type="NCBIfam" id="TIGR03592">
    <property type="entry name" value="yidC_oxa1_cterm"/>
    <property type="match status" value="1"/>
</dbReference>
<name>A0ABS9TLS2_9PSEU</name>
<keyword evidence="8 18" id="KW-1133">Transmembrane helix</keyword>
<evidence type="ECO:0000256" key="8">
    <source>
        <dbReference type="ARBA" id="ARBA00022989"/>
    </source>
</evidence>
<dbReference type="InterPro" id="IPR047196">
    <property type="entry name" value="YidC_ALB_C"/>
</dbReference>
<gene>
    <name evidence="20" type="primary">yidC</name>
    <name evidence="20" type="ORF">MMF94_27645</name>
</gene>
<evidence type="ECO:0000256" key="1">
    <source>
        <dbReference type="ARBA" id="ARBA00004651"/>
    </source>
</evidence>
<keyword evidence="10" id="KW-0143">Chaperone</keyword>
<evidence type="ECO:0000256" key="11">
    <source>
        <dbReference type="ARBA" id="ARBA00025034"/>
    </source>
</evidence>
<comment type="subunit">
    <text evidence="12">Interacts with the Sec translocase complex via SecD. Specifically interacts with transmembrane segments of nascent integral membrane proteins during membrane integration.</text>
</comment>
<organism evidence="20 21">
    <name type="scientific">Pseudonocardia alaniniphila</name>
    <dbReference type="NCBI Taxonomy" id="75291"/>
    <lineage>
        <taxon>Bacteria</taxon>
        <taxon>Bacillati</taxon>
        <taxon>Actinomycetota</taxon>
        <taxon>Actinomycetes</taxon>
        <taxon>Pseudonocardiales</taxon>
        <taxon>Pseudonocardiaceae</taxon>
        <taxon>Pseudonocardia</taxon>
    </lineage>
</organism>
<evidence type="ECO:0000256" key="9">
    <source>
        <dbReference type="ARBA" id="ARBA00023136"/>
    </source>
</evidence>
<evidence type="ECO:0000256" key="3">
    <source>
        <dbReference type="ARBA" id="ARBA00015325"/>
    </source>
</evidence>
<evidence type="ECO:0000256" key="13">
    <source>
        <dbReference type="ARBA" id="ARBA00031538"/>
    </source>
</evidence>
<keyword evidence="7" id="KW-0653">Protein transport</keyword>
<comment type="similarity">
    <text evidence="2">Belongs to the OXA1/ALB3/YidC family. Type 1 subfamily.</text>
</comment>
<evidence type="ECO:0000256" key="2">
    <source>
        <dbReference type="ARBA" id="ARBA00010527"/>
    </source>
</evidence>
<feature type="compositionally biased region" description="Basic residues" evidence="17">
    <location>
        <begin position="301"/>
        <end position="317"/>
    </location>
</feature>
<accession>A0ABS9TLS2</accession>
<dbReference type="PANTHER" id="PTHR12428:SF65">
    <property type="entry name" value="CYTOCHROME C OXIDASE ASSEMBLY PROTEIN COX18, MITOCHONDRIAL"/>
    <property type="match status" value="1"/>
</dbReference>
<feature type="transmembrane region" description="Helical" evidence="18">
    <location>
        <begin position="220"/>
        <end position="245"/>
    </location>
</feature>
<comment type="subcellular location">
    <subcellularLocation>
        <location evidence="1">Cell membrane</location>
        <topology evidence="1">Multi-pass membrane protein</topology>
    </subcellularLocation>
    <subcellularLocation>
        <location evidence="16">Membrane</location>
        <topology evidence="16">Multi-pass membrane protein</topology>
    </subcellularLocation>
</comment>
<evidence type="ECO:0000259" key="19">
    <source>
        <dbReference type="Pfam" id="PF02096"/>
    </source>
</evidence>
<evidence type="ECO:0000256" key="12">
    <source>
        <dbReference type="ARBA" id="ARBA00026028"/>
    </source>
</evidence>
<sequence length="317" mass="34622">MLDPVYYAVSAVMWCWHQLFGLLLGPSSGVAWALSVVFLVLTLRALLIRPFIAQVRSARAMRVIAPQLAELRKLYAEDRPRLMKETKALQSAHGVNLVGGCLPALLQLPVFLGLLHVLRYFNRPGLTFEQNAALPNYVFGPDQVRSFLEARLFGAPLSAYLSMPQQLLDSFGGHVERVDVAVVALPLMLVAAVATHFSARHSAQQQPPDSPTASAMRFTPWIFPLGALVGGLFFPFPIAILIYWLTNNAWTLVQQRIVFSRLPTTPSAPVPVVTAASTPALVPAEPPATPTVTQAGGGGTGKRKRHASGHLRSRRRR</sequence>
<dbReference type="RefSeq" id="WP_241040127.1">
    <property type="nucleotide sequence ID" value="NZ_BAAAJF010000045.1"/>
</dbReference>
<evidence type="ECO:0000256" key="7">
    <source>
        <dbReference type="ARBA" id="ARBA00022927"/>
    </source>
</evidence>
<feature type="region of interest" description="Disordered" evidence="17">
    <location>
        <begin position="281"/>
        <end position="317"/>
    </location>
</feature>
<dbReference type="InterPro" id="IPR028055">
    <property type="entry name" value="YidC/Oxa/ALB_C"/>
</dbReference>